<keyword evidence="7" id="KW-1185">Reference proteome</keyword>
<evidence type="ECO:0000256" key="3">
    <source>
        <dbReference type="ARBA" id="ARBA00022833"/>
    </source>
</evidence>
<comment type="similarity">
    <text evidence="1">Belongs to the Gfa family.</text>
</comment>
<keyword evidence="4" id="KW-0456">Lyase</keyword>
<protein>
    <submittedName>
        <fullName evidence="6">GFA family protein</fullName>
    </submittedName>
</protein>
<accession>A0ABZ2L0E5</accession>
<dbReference type="EMBL" id="CP089983">
    <property type="protein sequence ID" value="WXB03029.1"/>
    <property type="molecule type" value="Genomic_DNA"/>
</dbReference>
<evidence type="ECO:0000256" key="2">
    <source>
        <dbReference type="ARBA" id="ARBA00022723"/>
    </source>
</evidence>
<dbReference type="Pfam" id="PF04828">
    <property type="entry name" value="GFA"/>
    <property type="match status" value="1"/>
</dbReference>
<dbReference type="Proteomes" id="UP001374803">
    <property type="component" value="Chromosome"/>
</dbReference>
<dbReference type="PANTHER" id="PTHR33337">
    <property type="entry name" value="GFA DOMAIN-CONTAINING PROTEIN"/>
    <property type="match status" value="1"/>
</dbReference>
<name>A0ABZ2L0E5_9BACT</name>
<sequence length="140" mass="15115">MEPTDMQPESESPPPHTGRCLCGAIRYVANGSPVNVRVCHCRICQRATGAPFFARALFPIAAVSVQGQTSAFASSAGLLRRFCASCGTSVFAQRDHEFLAVALATLDEPGRLPPTMHIFTSSKVPWLSLNDGLPQFLERP</sequence>
<evidence type="ECO:0000256" key="1">
    <source>
        <dbReference type="ARBA" id="ARBA00005495"/>
    </source>
</evidence>
<evidence type="ECO:0000259" key="5">
    <source>
        <dbReference type="PROSITE" id="PS51891"/>
    </source>
</evidence>
<proteinExistence type="inferred from homology"/>
<dbReference type="InterPro" id="IPR006913">
    <property type="entry name" value="CENP-V/GFA"/>
</dbReference>
<dbReference type="PANTHER" id="PTHR33337:SF40">
    <property type="entry name" value="CENP-V_GFA DOMAIN-CONTAINING PROTEIN-RELATED"/>
    <property type="match status" value="1"/>
</dbReference>
<keyword evidence="2" id="KW-0479">Metal-binding</keyword>
<dbReference type="InterPro" id="IPR011057">
    <property type="entry name" value="Mss4-like_sf"/>
</dbReference>
<evidence type="ECO:0000313" key="7">
    <source>
        <dbReference type="Proteomes" id="UP001374803"/>
    </source>
</evidence>
<evidence type="ECO:0000313" key="6">
    <source>
        <dbReference type="EMBL" id="WXB03029.1"/>
    </source>
</evidence>
<dbReference type="Gene3D" id="3.90.1590.10">
    <property type="entry name" value="glutathione-dependent formaldehyde- activating enzyme (gfa)"/>
    <property type="match status" value="1"/>
</dbReference>
<dbReference type="RefSeq" id="WP_394832656.1">
    <property type="nucleotide sequence ID" value="NZ_CP089929.1"/>
</dbReference>
<feature type="domain" description="CENP-V/GFA" evidence="5">
    <location>
        <begin position="16"/>
        <end position="127"/>
    </location>
</feature>
<organism evidence="6 7">
    <name type="scientific">Pendulispora rubella</name>
    <dbReference type="NCBI Taxonomy" id="2741070"/>
    <lineage>
        <taxon>Bacteria</taxon>
        <taxon>Pseudomonadati</taxon>
        <taxon>Myxococcota</taxon>
        <taxon>Myxococcia</taxon>
        <taxon>Myxococcales</taxon>
        <taxon>Sorangiineae</taxon>
        <taxon>Pendulisporaceae</taxon>
        <taxon>Pendulispora</taxon>
    </lineage>
</organism>
<keyword evidence="3" id="KW-0862">Zinc</keyword>
<dbReference type="PROSITE" id="PS51891">
    <property type="entry name" value="CENP_V_GFA"/>
    <property type="match status" value="1"/>
</dbReference>
<dbReference type="SUPFAM" id="SSF51316">
    <property type="entry name" value="Mss4-like"/>
    <property type="match status" value="1"/>
</dbReference>
<evidence type="ECO:0000256" key="4">
    <source>
        <dbReference type="ARBA" id="ARBA00023239"/>
    </source>
</evidence>
<gene>
    <name evidence="6" type="ORF">LVJ94_39745</name>
</gene>
<reference evidence="6" key="1">
    <citation type="submission" date="2021-12" db="EMBL/GenBank/DDBJ databases">
        <title>Discovery of the Pendulisporaceae a myxobacterial family with distinct sporulation behavior and unique specialized metabolism.</title>
        <authorList>
            <person name="Garcia R."/>
            <person name="Popoff A."/>
            <person name="Bader C.D."/>
            <person name="Loehr J."/>
            <person name="Walesch S."/>
            <person name="Walt C."/>
            <person name="Boldt J."/>
            <person name="Bunk B."/>
            <person name="Haeckl F.J.F.P.J."/>
            <person name="Gunesch A.P."/>
            <person name="Birkelbach J."/>
            <person name="Nuebel U."/>
            <person name="Pietschmann T."/>
            <person name="Bach T."/>
            <person name="Mueller R."/>
        </authorList>
    </citation>
    <scope>NUCLEOTIDE SEQUENCE</scope>
    <source>
        <strain evidence="6">MSr11367</strain>
    </source>
</reference>